<evidence type="ECO:0000259" key="10">
    <source>
        <dbReference type="Pfam" id="PF10099"/>
    </source>
</evidence>
<comment type="subcellular location">
    <subcellularLocation>
        <location evidence="2">Cell membrane</location>
    </subcellularLocation>
    <subcellularLocation>
        <location evidence="1">Membrane</location>
        <topology evidence="1">Single-pass membrane protein</topology>
    </subcellularLocation>
</comment>
<dbReference type="InterPro" id="IPR018764">
    <property type="entry name" value="RskA_C"/>
</dbReference>
<proteinExistence type="predicted"/>
<evidence type="ECO:0000256" key="2">
    <source>
        <dbReference type="ARBA" id="ARBA00004236"/>
    </source>
</evidence>
<gene>
    <name evidence="11" type="ORF">O3303_04020</name>
</gene>
<protein>
    <recommendedName>
        <fullName evidence="8">Regulator of SigK</fullName>
    </recommendedName>
    <alternativeName>
        <fullName evidence="7">Sigma-K anti-sigma factor RskA</fullName>
    </alternativeName>
</protein>
<evidence type="ECO:0000256" key="9">
    <source>
        <dbReference type="SAM" id="Phobius"/>
    </source>
</evidence>
<organism evidence="11 12">
    <name type="scientific">Hymenobacter canadensis</name>
    <dbReference type="NCBI Taxonomy" id="2999067"/>
    <lineage>
        <taxon>Bacteria</taxon>
        <taxon>Pseudomonadati</taxon>
        <taxon>Bacteroidota</taxon>
        <taxon>Cytophagia</taxon>
        <taxon>Cytophagales</taxon>
        <taxon>Hymenobacteraceae</taxon>
        <taxon>Hymenobacter</taxon>
    </lineage>
</organism>
<feature type="domain" description="Anti-sigma K factor RskA C-terminal" evidence="10">
    <location>
        <begin position="151"/>
        <end position="313"/>
    </location>
</feature>
<dbReference type="EMBL" id="CP114767">
    <property type="protein sequence ID" value="WBA42728.1"/>
    <property type="molecule type" value="Genomic_DNA"/>
</dbReference>
<keyword evidence="6 9" id="KW-0472">Membrane</keyword>
<accession>A0ABY7LV03</accession>
<dbReference type="InterPro" id="IPR051474">
    <property type="entry name" value="Anti-sigma-K/W_factor"/>
</dbReference>
<evidence type="ECO:0000256" key="3">
    <source>
        <dbReference type="ARBA" id="ARBA00022475"/>
    </source>
</evidence>
<keyword evidence="3" id="KW-1003">Cell membrane</keyword>
<dbReference type="PANTHER" id="PTHR37461">
    <property type="entry name" value="ANTI-SIGMA-K FACTOR RSKA"/>
    <property type="match status" value="1"/>
</dbReference>
<dbReference type="PANTHER" id="PTHR37461:SF1">
    <property type="entry name" value="ANTI-SIGMA-K FACTOR RSKA"/>
    <property type="match status" value="1"/>
</dbReference>
<reference evidence="11 12" key="1">
    <citation type="submission" date="2022-12" db="EMBL/GenBank/DDBJ databases">
        <title>Hymenobacter canadensis sp. nov. isolated from lake water of the Cambridge Bay, Canada.</title>
        <authorList>
            <person name="Kim W.H."/>
            <person name="Lee Y.M."/>
        </authorList>
    </citation>
    <scope>NUCLEOTIDE SEQUENCE [LARGE SCALE GENOMIC DNA]</scope>
    <source>
        <strain evidence="11 12">PAMC 29467</strain>
    </source>
</reference>
<evidence type="ECO:0000313" key="11">
    <source>
        <dbReference type="EMBL" id="WBA42728.1"/>
    </source>
</evidence>
<keyword evidence="12" id="KW-1185">Reference proteome</keyword>
<evidence type="ECO:0000256" key="5">
    <source>
        <dbReference type="ARBA" id="ARBA00022989"/>
    </source>
</evidence>
<evidence type="ECO:0000256" key="1">
    <source>
        <dbReference type="ARBA" id="ARBA00004167"/>
    </source>
</evidence>
<evidence type="ECO:0000256" key="4">
    <source>
        <dbReference type="ARBA" id="ARBA00022692"/>
    </source>
</evidence>
<dbReference type="Proteomes" id="UP001211005">
    <property type="component" value="Chromosome"/>
</dbReference>
<feature type="transmembrane region" description="Helical" evidence="9">
    <location>
        <begin position="147"/>
        <end position="168"/>
    </location>
</feature>
<dbReference type="RefSeq" id="WP_269560778.1">
    <property type="nucleotide sequence ID" value="NZ_CP114767.1"/>
</dbReference>
<name>A0ABY7LV03_9BACT</name>
<evidence type="ECO:0000313" key="12">
    <source>
        <dbReference type="Proteomes" id="UP001211005"/>
    </source>
</evidence>
<dbReference type="Pfam" id="PF10099">
    <property type="entry name" value="RskA_C"/>
    <property type="match status" value="1"/>
</dbReference>
<sequence length="320" mass="33691">MDTQQYIESGILEEYALGVLSATDSAQVEQMAATHPEVQHELQAIIGGLDEYAQAHAITPPPAMRERVLAGWQQAIRSTSADATADTPVVPLAPATPVATPETPVTAPLGVPKAPIVPDPVTKDESVVRSIGSAPEPAYEAAPRAGYGWLMAASVALLLSLAGNYILYSRWQNTETALFAAQNEQGRFAATQQASEKRLLTQDRELAVLRDEQYQSVILAGTPAAPSAKARVLYNPTTKAVYVNVRSLPAPPAGKQYQLWALDNGKPVDAGVLAATTAAGDSLQQMKDIASAQAFAMTVEDAGGSASPTLSTMTVLGKML</sequence>
<keyword evidence="4 9" id="KW-0812">Transmembrane</keyword>
<evidence type="ECO:0000256" key="6">
    <source>
        <dbReference type="ARBA" id="ARBA00023136"/>
    </source>
</evidence>
<dbReference type="Gene3D" id="1.10.10.1320">
    <property type="entry name" value="Anti-sigma factor, zinc-finger domain"/>
    <property type="match status" value="1"/>
</dbReference>
<evidence type="ECO:0000256" key="8">
    <source>
        <dbReference type="ARBA" id="ARBA00030803"/>
    </source>
</evidence>
<dbReference type="InterPro" id="IPR041916">
    <property type="entry name" value="Anti_sigma_zinc_sf"/>
</dbReference>
<keyword evidence="5 9" id="KW-1133">Transmembrane helix</keyword>
<evidence type="ECO:0000256" key="7">
    <source>
        <dbReference type="ARBA" id="ARBA00029829"/>
    </source>
</evidence>